<evidence type="ECO:0000313" key="3">
    <source>
        <dbReference type="Proteomes" id="UP000199574"/>
    </source>
</evidence>
<reference evidence="2 3" key="1">
    <citation type="submission" date="2016-10" db="EMBL/GenBank/DDBJ databases">
        <authorList>
            <person name="Varghese N."/>
            <person name="Submissions S."/>
        </authorList>
    </citation>
    <scope>NUCLEOTIDE SEQUENCE [LARGE SCALE GENOMIC DNA]</scope>
    <source>
        <strain evidence="2 3">MAR_2009_60</strain>
    </source>
</reference>
<proteinExistence type="predicted"/>
<evidence type="ECO:0000313" key="2">
    <source>
        <dbReference type="EMBL" id="SDT31707.1"/>
    </source>
</evidence>
<keyword evidence="2" id="KW-0808">Transferase</keyword>
<name>A0ABY0UX14_9FLAO</name>
<gene>
    <name evidence="2" type="ORF">SAMN05192545_3372</name>
</gene>
<dbReference type="Gene3D" id="3.90.550.10">
    <property type="entry name" value="Spore Coat Polysaccharide Biosynthesis Protein SpsA, Chain A"/>
    <property type="match status" value="1"/>
</dbReference>
<dbReference type="InterPro" id="IPR029044">
    <property type="entry name" value="Nucleotide-diphossugar_trans"/>
</dbReference>
<dbReference type="InterPro" id="IPR001173">
    <property type="entry name" value="Glyco_trans_2-like"/>
</dbReference>
<evidence type="ECO:0000259" key="1">
    <source>
        <dbReference type="Pfam" id="PF00535"/>
    </source>
</evidence>
<dbReference type="EMBL" id="LT629754">
    <property type="protein sequence ID" value="SDT31707.1"/>
    <property type="molecule type" value="Genomic_DNA"/>
</dbReference>
<dbReference type="SUPFAM" id="SSF53448">
    <property type="entry name" value="Nucleotide-diphospho-sugar transferases"/>
    <property type="match status" value="1"/>
</dbReference>
<organism evidence="2 3">
    <name type="scientific">Maribacter dokdonensis</name>
    <dbReference type="NCBI Taxonomy" id="320912"/>
    <lineage>
        <taxon>Bacteria</taxon>
        <taxon>Pseudomonadati</taxon>
        <taxon>Bacteroidota</taxon>
        <taxon>Flavobacteriia</taxon>
        <taxon>Flavobacteriales</taxon>
        <taxon>Flavobacteriaceae</taxon>
        <taxon>Maribacter</taxon>
    </lineage>
</organism>
<dbReference type="CDD" id="cd04196">
    <property type="entry name" value="GT_2_like_d"/>
    <property type="match status" value="1"/>
</dbReference>
<dbReference type="GO" id="GO:0016740">
    <property type="term" value="F:transferase activity"/>
    <property type="evidence" value="ECO:0007669"/>
    <property type="project" value="UniProtKB-KW"/>
</dbReference>
<accession>A0ABY0UX14</accession>
<dbReference type="RefSeq" id="WP_071340822.1">
    <property type="nucleotide sequence ID" value="NZ_LT629754.1"/>
</dbReference>
<sequence length="235" mass="27117">MKVSVCMATYNGEKYLRAQLDSILQQLDFNDELIISDDGSTDNTLKIIESYKDSRIKVYYSKFKNIVLNFENALKHASGDVVLLSDQDDIWMDNKVEIILSHLKTHSMVFSNVLVFKDGDVSNANLFFKDSKRKTGFFNNLYKSNIIGASMAFKKSTLDKALPFPKELPMHDIWIGLIAEIIGSTYFEEEPLIYYRRHGKNASLTGEKSENSKYKMFTIRLLLVVKILKRIFRLK</sequence>
<dbReference type="PANTHER" id="PTHR22916:SF3">
    <property type="entry name" value="UDP-GLCNAC:BETAGAL BETA-1,3-N-ACETYLGLUCOSAMINYLTRANSFERASE-LIKE PROTEIN 1"/>
    <property type="match status" value="1"/>
</dbReference>
<dbReference type="PANTHER" id="PTHR22916">
    <property type="entry name" value="GLYCOSYLTRANSFERASE"/>
    <property type="match status" value="1"/>
</dbReference>
<protein>
    <submittedName>
        <fullName evidence="2">Glycosyl transferase family 2</fullName>
    </submittedName>
</protein>
<keyword evidence="3" id="KW-1185">Reference proteome</keyword>
<feature type="domain" description="Glycosyltransferase 2-like" evidence="1">
    <location>
        <begin position="4"/>
        <end position="158"/>
    </location>
</feature>
<dbReference type="Pfam" id="PF00535">
    <property type="entry name" value="Glycos_transf_2"/>
    <property type="match status" value="1"/>
</dbReference>
<dbReference type="Proteomes" id="UP000199574">
    <property type="component" value="Chromosome I"/>
</dbReference>
<dbReference type="GeneID" id="90594345"/>